<proteinExistence type="predicted"/>
<feature type="region of interest" description="Disordered" evidence="3">
    <location>
        <begin position="580"/>
        <end position="643"/>
    </location>
</feature>
<dbReference type="InterPro" id="IPR057734">
    <property type="entry name" value="UBE2O-like_SH3-C"/>
</dbReference>
<dbReference type="SMART" id="SM00212">
    <property type="entry name" value="UBCc"/>
    <property type="match status" value="1"/>
</dbReference>
<reference evidence="5 6" key="1">
    <citation type="journal article" date="2018" name="BMC Genomics">
        <title>The genome of Naegleria lovaniensis, the basis for a comparative approach to unravel pathogenicity factors of the human pathogenic amoeba N. fowleri.</title>
        <authorList>
            <person name="Liechti N."/>
            <person name="Schurch N."/>
            <person name="Bruggmann R."/>
            <person name="Wittwer M."/>
        </authorList>
    </citation>
    <scope>NUCLEOTIDE SEQUENCE [LARGE SCALE GENOMIC DNA]</scope>
    <source>
        <strain evidence="5 6">ATCC 30569</strain>
    </source>
</reference>
<dbReference type="CDD" id="cd23837">
    <property type="entry name" value="UBCc_UBE2O"/>
    <property type="match status" value="1"/>
</dbReference>
<dbReference type="InterPro" id="IPR057733">
    <property type="entry name" value="UBE2O-like_SH3-B"/>
</dbReference>
<evidence type="ECO:0000256" key="2">
    <source>
        <dbReference type="ARBA" id="ARBA00022786"/>
    </source>
</evidence>
<dbReference type="InterPro" id="IPR057735">
    <property type="entry name" value="UBE2O-like_tSH3-B"/>
</dbReference>
<dbReference type="Pfam" id="PF00179">
    <property type="entry name" value="UQ_con"/>
    <property type="match status" value="1"/>
</dbReference>
<accession>A0AA88KSN3</accession>
<dbReference type="EMBL" id="PYSW02000011">
    <property type="protein sequence ID" value="KAG2388167.1"/>
    <property type="molecule type" value="Genomic_DNA"/>
</dbReference>
<evidence type="ECO:0000313" key="6">
    <source>
        <dbReference type="Proteomes" id="UP000816034"/>
    </source>
</evidence>
<dbReference type="InterPro" id="IPR016135">
    <property type="entry name" value="UBQ-conjugating_enzyme/RWD"/>
</dbReference>
<feature type="region of interest" description="Disordered" evidence="3">
    <location>
        <begin position="1"/>
        <end position="37"/>
    </location>
</feature>
<name>A0AA88KSN3_NAELO</name>
<dbReference type="SUPFAM" id="SSF54495">
    <property type="entry name" value="UBC-like"/>
    <property type="match status" value="1"/>
</dbReference>
<gene>
    <name evidence="5" type="ORF">C9374_001017</name>
</gene>
<evidence type="ECO:0000259" key="4">
    <source>
        <dbReference type="PROSITE" id="PS50127"/>
    </source>
</evidence>
<evidence type="ECO:0000313" key="5">
    <source>
        <dbReference type="EMBL" id="KAG2388167.1"/>
    </source>
</evidence>
<feature type="compositionally biased region" description="Basic and acidic residues" evidence="3">
    <location>
        <begin position="623"/>
        <end position="636"/>
    </location>
</feature>
<evidence type="ECO:0000256" key="3">
    <source>
        <dbReference type="SAM" id="MobiDB-lite"/>
    </source>
</evidence>
<dbReference type="Gene3D" id="3.10.110.10">
    <property type="entry name" value="Ubiquitin Conjugating Enzyme"/>
    <property type="match status" value="1"/>
</dbReference>
<dbReference type="GO" id="GO:0061631">
    <property type="term" value="F:ubiquitin conjugating enzyme activity"/>
    <property type="evidence" value="ECO:0007669"/>
    <property type="project" value="TreeGrafter"/>
</dbReference>
<dbReference type="InterPro" id="IPR000608">
    <property type="entry name" value="UBC"/>
</dbReference>
<evidence type="ECO:0000256" key="1">
    <source>
        <dbReference type="ARBA" id="ARBA00022679"/>
    </source>
</evidence>
<organism evidence="5 6">
    <name type="scientific">Naegleria lovaniensis</name>
    <name type="common">Amoeba</name>
    <dbReference type="NCBI Taxonomy" id="51637"/>
    <lineage>
        <taxon>Eukaryota</taxon>
        <taxon>Discoba</taxon>
        <taxon>Heterolobosea</taxon>
        <taxon>Tetramitia</taxon>
        <taxon>Eutetramitia</taxon>
        <taxon>Vahlkampfiidae</taxon>
        <taxon>Naegleria</taxon>
    </lineage>
</organism>
<feature type="domain" description="UBC core" evidence="4">
    <location>
        <begin position="766"/>
        <end position="926"/>
    </location>
</feature>
<dbReference type="AlphaFoldDB" id="A0AA88KSN3"/>
<feature type="compositionally biased region" description="Acidic residues" evidence="3">
    <location>
        <begin position="85"/>
        <end position="99"/>
    </location>
</feature>
<protein>
    <recommendedName>
        <fullName evidence="4">UBC core domain-containing protein</fullName>
    </recommendedName>
</protein>
<dbReference type="PANTHER" id="PTHR46116">
    <property type="entry name" value="(E3-INDEPENDENT) E2 UBIQUITIN-CONJUGATING ENZYME"/>
    <property type="match status" value="1"/>
</dbReference>
<dbReference type="GeneID" id="68093473"/>
<feature type="compositionally biased region" description="Acidic residues" evidence="3">
    <location>
        <begin position="587"/>
        <end position="598"/>
    </location>
</feature>
<feature type="compositionally biased region" description="Polar residues" evidence="3">
    <location>
        <begin position="18"/>
        <end position="28"/>
    </location>
</feature>
<dbReference type="Pfam" id="PF23044">
    <property type="entry name" value="SH3-C_UBE2O"/>
    <property type="match status" value="1"/>
</dbReference>
<dbReference type="PANTHER" id="PTHR46116:SF15">
    <property type="entry name" value="(E3-INDEPENDENT) E2 UBIQUITIN-CONJUGATING ENZYME"/>
    <property type="match status" value="1"/>
</dbReference>
<keyword evidence="1" id="KW-0808">Transferase</keyword>
<dbReference type="Pfam" id="PF23043">
    <property type="entry name" value="SH3-B_UBE2O"/>
    <property type="match status" value="1"/>
</dbReference>
<keyword evidence="2" id="KW-0833">Ubl conjugation pathway</keyword>
<feature type="compositionally biased region" description="Acidic residues" evidence="3">
    <location>
        <begin position="606"/>
        <end position="617"/>
    </location>
</feature>
<dbReference type="Pfam" id="PF23046">
    <property type="entry name" value="tSH3-B_UBE2O"/>
    <property type="match status" value="1"/>
</dbReference>
<dbReference type="Proteomes" id="UP000816034">
    <property type="component" value="Unassembled WGS sequence"/>
</dbReference>
<sequence>MQNFDESESEGSHNNNSTAPCSSSGTNKSESAATTTTTRPCTRFCFEDVVTLQSTEPSEPSHRDKHQHKHHPVMIGVVQKVFGSLDDDSDSDDSDDESLPELQKGQVVVEWDNGTKEVVEENTLSLIDRSLLHGDIICLISDPFKQSGTVMDVTMYCDVSFMNTVESFTGTCRDNAVKMKNVNSKWLKPLHYYKTGSYAIYHDWLTKIEYCEFNVAILFNDGSKCILKRPNPVKLLDTDIEDESQAFYPCQLINFNTKHRKRILNQAHWLNGAKYNADKHKIGQVINITPVHVSVSFIHSVDMNVEPPDEDITLKDLKIFKYFTYSNWSVNDIVVLTDNNDAPQFVEIDDYETQSMDIREKVVVIDNTHTVVDVEWQDASIEKELPSTMLQPLDHVGEYDFYPHDFVVNKSDENEEKAVQHKVGCVQRVNTKERICTVKWITDESGIPLDKPITEDLSIFDLLDSTDYCYRLGDVVIRVDSSQSNDWAGEIIAMNDEELVVQWIGGMVSKCAYNSVVTVEKIEADFRDDEFNPYNIDPETIEGSDKAAEFERELALANRIAQRVSENGDVQLVLPPHLRARFSNQSEDSDDEEDENESWETVSGEGNDEEEDEDEQSWETLSADDHQQDEETSKSTDDDDEEDLYERGVQDYIHRLIQLSNDMRDREGKITYKSSSSEEYIRTNEEEKARATRVHYDSTVLVPPNIAAEKESATSVPSEEPIVGSSSTETTVPFEQFEVIPVQEGIDILSDHHFRTYQFSHNANKKFIQTVQKEWRLLKNLPKNIFVKTYENRIDLLRAMIIGASGTPYFDGVFVFDIYLPHSYPSAPPVVKFFSYNEKLNPNLYENGNICLSLLNTWEAKHDTEAWNPKTSNILQLLLSIQGLVLVPEPYFNEANYDRHLQTSEGTNNSIIYNENALLLSVRHMMKNLRHPPKHFENMIRAHFRERGPKIIERLLFYLDNENNHNMSGTSSNSTTTWSCDANGLMRQPSQGFLKVLSRVVEKFKALYAETFQTNDLLR</sequence>
<dbReference type="PROSITE" id="PS50127">
    <property type="entry name" value="UBC_2"/>
    <property type="match status" value="1"/>
</dbReference>
<dbReference type="RefSeq" id="XP_044552159.1">
    <property type="nucleotide sequence ID" value="XM_044685684.1"/>
</dbReference>
<feature type="region of interest" description="Disordered" evidence="3">
    <location>
        <begin position="84"/>
        <end position="103"/>
    </location>
</feature>
<comment type="caution">
    <text evidence="5">The sequence shown here is derived from an EMBL/GenBank/DDBJ whole genome shotgun (WGS) entry which is preliminary data.</text>
</comment>
<keyword evidence="6" id="KW-1185">Reference proteome</keyword>